<dbReference type="Proteomes" id="UP000480410">
    <property type="component" value="Unassembled WGS sequence"/>
</dbReference>
<evidence type="ECO:0000313" key="1">
    <source>
        <dbReference type="EMBL" id="NER58856.1"/>
    </source>
</evidence>
<organism evidence="2 4">
    <name type="scientific">Pseudomonas brassicae</name>
    <dbReference type="NCBI Taxonomy" id="2708063"/>
    <lineage>
        <taxon>Bacteria</taxon>
        <taxon>Pseudomonadati</taxon>
        <taxon>Pseudomonadota</taxon>
        <taxon>Gammaproteobacteria</taxon>
        <taxon>Pseudomonadales</taxon>
        <taxon>Pseudomonadaceae</taxon>
        <taxon>Pseudomonas</taxon>
    </lineage>
</organism>
<evidence type="ECO:0000313" key="2">
    <source>
        <dbReference type="EMBL" id="NER63228.1"/>
    </source>
</evidence>
<dbReference type="Proteomes" id="UP000482634">
    <property type="component" value="Unassembled WGS sequence"/>
</dbReference>
<accession>A0A6B3NS31</accession>
<protein>
    <submittedName>
        <fullName evidence="2">Uncharacterized protein</fullName>
    </submittedName>
</protein>
<name>A0A6B3NS31_9PSED</name>
<reference evidence="3 4" key="1">
    <citation type="submission" date="2020-02" db="EMBL/GenBank/DDBJ databases">
        <title>Broccoli isolated Pseudomonas sp.</title>
        <authorList>
            <person name="Fujikawa T."/>
            <person name="Sawada H."/>
        </authorList>
    </citation>
    <scope>NUCLEOTIDE SEQUENCE [LARGE SCALE GENOMIC DNA]</scope>
    <source>
        <strain evidence="2 4">MAFF212427</strain>
        <strain evidence="1 3">MAFF212428</strain>
    </source>
</reference>
<comment type="caution">
    <text evidence="2">The sequence shown here is derived from an EMBL/GenBank/DDBJ whole genome shotgun (WGS) entry which is preliminary data.</text>
</comment>
<keyword evidence="4" id="KW-1185">Reference proteome</keyword>
<dbReference type="RefSeq" id="WP_163941618.1">
    <property type="nucleotide sequence ID" value="NZ_JAAHBU010000044.1"/>
</dbReference>
<gene>
    <name evidence="1" type="ORF">G3435_00460</name>
    <name evidence="2" type="ORF">G3436_04130</name>
</gene>
<dbReference type="EMBL" id="JAAHBV010000008">
    <property type="protein sequence ID" value="NER58856.1"/>
    <property type="molecule type" value="Genomic_DNA"/>
</dbReference>
<evidence type="ECO:0000313" key="4">
    <source>
        <dbReference type="Proteomes" id="UP000482634"/>
    </source>
</evidence>
<accession>A0A6M0CMT8</accession>
<sequence length="303" mass="33143">MTDYAAPSIDDLDNGTLAFEPNGTVFVRTHSKKEWFTRKLTLFVRDGATAALIYTDASMPTPNRDREAVWNIPHNLFSAYLDTPLEVFYQLGEGEERSSVQMLRFKARFEEPQHVRLHAHNYIVFHDSFFTAVPPPNLPEYAQLTRTVAQATRYESSHPELASVDANGKVSLRSNTADQPLTITAFDAADASLGSYTLQVSGIRELSLLSIDSEMTAQGAAAMAAAVEQRQPSAEEFNRFLQLYGNPEAGLANYLGLEPKGLLGAAQGAGEVTVLDLDNLVIVTAPGSRQGYGVAISDSIEIR</sequence>
<dbReference type="AlphaFoldDB" id="A0A6B3NS31"/>
<proteinExistence type="predicted"/>
<dbReference type="EMBL" id="JAAHBU010000044">
    <property type="protein sequence ID" value="NER63228.1"/>
    <property type="molecule type" value="Genomic_DNA"/>
</dbReference>
<evidence type="ECO:0000313" key="3">
    <source>
        <dbReference type="Proteomes" id="UP000480410"/>
    </source>
</evidence>